<name>A0A9Q1IZW4_SYNKA</name>
<dbReference type="Proteomes" id="UP001152622">
    <property type="component" value="Chromosome 5"/>
</dbReference>
<reference evidence="3" key="1">
    <citation type="journal article" date="2023" name="Science">
        <title>Genome structures resolve the early diversification of teleost fishes.</title>
        <authorList>
            <person name="Parey E."/>
            <person name="Louis A."/>
            <person name="Montfort J."/>
            <person name="Bouchez O."/>
            <person name="Roques C."/>
            <person name="Iampietro C."/>
            <person name="Lluch J."/>
            <person name="Castinel A."/>
            <person name="Donnadieu C."/>
            <person name="Desvignes T."/>
            <person name="Floi Bucao C."/>
            <person name="Jouanno E."/>
            <person name="Wen M."/>
            <person name="Mejri S."/>
            <person name="Dirks R."/>
            <person name="Jansen H."/>
            <person name="Henkel C."/>
            <person name="Chen W.J."/>
            <person name="Zahm M."/>
            <person name="Cabau C."/>
            <person name="Klopp C."/>
            <person name="Thompson A.W."/>
            <person name="Robinson-Rechavi M."/>
            <person name="Braasch I."/>
            <person name="Lecointre G."/>
            <person name="Bobe J."/>
            <person name="Postlethwait J.H."/>
            <person name="Berthelot C."/>
            <person name="Roest Crollius H."/>
            <person name="Guiguen Y."/>
        </authorList>
    </citation>
    <scope>NUCLEOTIDE SEQUENCE</scope>
    <source>
        <strain evidence="3">WJC10195</strain>
    </source>
</reference>
<dbReference type="EMBL" id="JAINUF010000005">
    <property type="protein sequence ID" value="KAJ8359715.1"/>
    <property type="molecule type" value="Genomic_DNA"/>
</dbReference>
<keyword evidence="2" id="KW-0732">Signal</keyword>
<protein>
    <submittedName>
        <fullName evidence="3">Uncharacterized protein</fullName>
    </submittedName>
</protein>
<keyword evidence="4" id="KW-1185">Reference proteome</keyword>
<evidence type="ECO:0000256" key="2">
    <source>
        <dbReference type="SAM" id="SignalP"/>
    </source>
</evidence>
<feature type="region of interest" description="Disordered" evidence="1">
    <location>
        <begin position="35"/>
        <end position="64"/>
    </location>
</feature>
<proteinExistence type="predicted"/>
<comment type="caution">
    <text evidence="3">The sequence shown here is derived from an EMBL/GenBank/DDBJ whole genome shotgun (WGS) entry which is preliminary data.</text>
</comment>
<accession>A0A9Q1IZW4</accession>
<evidence type="ECO:0000313" key="4">
    <source>
        <dbReference type="Proteomes" id="UP001152622"/>
    </source>
</evidence>
<feature type="signal peptide" evidence="2">
    <location>
        <begin position="1"/>
        <end position="25"/>
    </location>
</feature>
<sequence length="210" mass="23141">MTLLCARYLLDAVALALCRMHTVLHQEGNKEINKARRRLQPSASPAQPSKRNTKSSLFHRGEPPGWNPEYKYGVGHGLISGNRGRQAVELRRNDQRRARCRPPFVYSRVVGPGQRPRCVRPSSRADSPSAWISCIRQFPSLSLSFSSFGQIEAPPLMSRTGRTGAHGAKSPAPERPRRRVKGPNLNGPQPALAPVPLAATGVRQQSEEAI</sequence>
<feature type="chain" id="PRO_5040394227" evidence="2">
    <location>
        <begin position="26"/>
        <end position="210"/>
    </location>
</feature>
<evidence type="ECO:0000313" key="3">
    <source>
        <dbReference type="EMBL" id="KAJ8359715.1"/>
    </source>
</evidence>
<dbReference type="AlphaFoldDB" id="A0A9Q1IZW4"/>
<gene>
    <name evidence="3" type="ORF">SKAU_G00162400</name>
</gene>
<evidence type="ECO:0000256" key="1">
    <source>
        <dbReference type="SAM" id="MobiDB-lite"/>
    </source>
</evidence>
<feature type="compositionally biased region" description="Polar residues" evidence="1">
    <location>
        <begin position="41"/>
        <end position="56"/>
    </location>
</feature>
<feature type="region of interest" description="Disordered" evidence="1">
    <location>
        <begin position="155"/>
        <end position="210"/>
    </location>
</feature>
<feature type="compositionally biased region" description="Low complexity" evidence="1">
    <location>
        <begin position="188"/>
        <end position="199"/>
    </location>
</feature>
<organism evidence="3 4">
    <name type="scientific">Synaphobranchus kaupii</name>
    <name type="common">Kaup's arrowtooth eel</name>
    <dbReference type="NCBI Taxonomy" id="118154"/>
    <lineage>
        <taxon>Eukaryota</taxon>
        <taxon>Metazoa</taxon>
        <taxon>Chordata</taxon>
        <taxon>Craniata</taxon>
        <taxon>Vertebrata</taxon>
        <taxon>Euteleostomi</taxon>
        <taxon>Actinopterygii</taxon>
        <taxon>Neopterygii</taxon>
        <taxon>Teleostei</taxon>
        <taxon>Anguilliformes</taxon>
        <taxon>Synaphobranchidae</taxon>
        <taxon>Synaphobranchus</taxon>
    </lineage>
</organism>